<dbReference type="Proteomes" id="UP000549394">
    <property type="component" value="Unassembled WGS sequence"/>
</dbReference>
<accession>A0A7I8W0X6</accession>
<comment type="caution">
    <text evidence="1">The sequence shown here is derived from an EMBL/GenBank/DDBJ whole genome shotgun (WGS) entry which is preliminary data.</text>
</comment>
<protein>
    <submittedName>
        <fullName evidence="1">DgyrCDS10647</fullName>
    </submittedName>
</protein>
<reference evidence="1 2" key="1">
    <citation type="submission" date="2020-08" db="EMBL/GenBank/DDBJ databases">
        <authorList>
            <person name="Hejnol A."/>
        </authorList>
    </citation>
    <scope>NUCLEOTIDE SEQUENCE [LARGE SCALE GENOMIC DNA]</scope>
</reference>
<gene>
    <name evidence="1" type="ORF">DGYR_LOCUS10041</name>
</gene>
<dbReference type="AlphaFoldDB" id="A0A7I8W0X6"/>
<organism evidence="1 2">
    <name type="scientific">Dimorphilus gyrociliatus</name>
    <dbReference type="NCBI Taxonomy" id="2664684"/>
    <lineage>
        <taxon>Eukaryota</taxon>
        <taxon>Metazoa</taxon>
        <taxon>Spiralia</taxon>
        <taxon>Lophotrochozoa</taxon>
        <taxon>Annelida</taxon>
        <taxon>Polychaeta</taxon>
        <taxon>Polychaeta incertae sedis</taxon>
        <taxon>Dinophilidae</taxon>
        <taxon>Dimorphilus</taxon>
    </lineage>
</organism>
<dbReference type="EMBL" id="CAJFCJ010000016">
    <property type="protein sequence ID" value="CAD5122202.1"/>
    <property type="molecule type" value="Genomic_DNA"/>
</dbReference>
<proteinExistence type="predicted"/>
<sequence>MSNYSYHWDQYKGHSSSVGHIMRSTASEYRRKHLPSPILREFLERQDYTKAPNVKIPPAERCLPFLPASANLANHNSQQSNIVSREKPCCQSCSDGGQCAGK</sequence>
<keyword evidence="2" id="KW-1185">Reference proteome</keyword>
<evidence type="ECO:0000313" key="1">
    <source>
        <dbReference type="EMBL" id="CAD5122202.1"/>
    </source>
</evidence>
<evidence type="ECO:0000313" key="2">
    <source>
        <dbReference type="Proteomes" id="UP000549394"/>
    </source>
</evidence>
<name>A0A7I8W0X6_9ANNE</name>